<reference evidence="10 11" key="1">
    <citation type="journal article" date="2016" name="Nat. Commun.">
        <title>Thousands of microbial genomes shed light on interconnected biogeochemical processes in an aquifer system.</title>
        <authorList>
            <person name="Anantharaman K."/>
            <person name="Brown C.T."/>
            <person name="Hug L.A."/>
            <person name="Sharon I."/>
            <person name="Castelle C.J."/>
            <person name="Probst A.J."/>
            <person name="Thomas B.C."/>
            <person name="Singh A."/>
            <person name="Wilkins M.J."/>
            <person name="Karaoz U."/>
            <person name="Brodie E.L."/>
            <person name="Williams K.H."/>
            <person name="Hubbard S.S."/>
            <person name="Banfield J.F."/>
        </authorList>
    </citation>
    <scope>NUCLEOTIDE SEQUENCE [LARGE SCALE GENOMIC DNA]</scope>
</reference>
<gene>
    <name evidence="10" type="ORF">A2936_02760</name>
</gene>
<dbReference type="EMBL" id="MGEK01000039">
    <property type="protein sequence ID" value="OGL80263.1"/>
    <property type="molecule type" value="Genomic_DNA"/>
</dbReference>
<evidence type="ECO:0000256" key="2">
    <source>
        <dbReference type="ARBA" id="ARBA00022475"/>
    </source>
</evidence>
<evidence type="ECO:0000313" key="10">
    <source>
        <dbReference type="EMBL" id="OGL80263.1"/>
    </source>
</evidence>
<dbReference type="Pfam" id="PF13231">
    <property type="entry name" value="PMT_2"/>
    <property type="match status" value="1"/>
</dbReference>
<feature type="transmembrane region" description="Helical" evidence="8">
    <location>
        <begin position="395"/>
        <end position="414"/>
    </location>
</feature>
<keyword evidence="5 8" id="KW-0812">Transmembrane</keyword>
<feature type="transmembrane region" description="Helical" evidence="8">
    <location>
        <begin position="9"/>
        <end position="28"/>
    </location>
</feature>
<evidence type="ECO:0000256" key="1">
    <source>
        <dbReference type="ARBA" id="ARBA00004651"/>
    </source>
</evidence>
<dbReference type="GO" id="GO:0016763">
    <property type="term" value="F:pentosyltransferase activity"/>
    <property type="evidence" value="ECO:0007669"/>
    <property type="project" value="TreeGrafter"/>
</dbReference>
<evidence type="ECO:0000313" key="11">
    <source>
        <dbReference type="Proteomes" id="UP000176846"/>
    </source>
</evidence>
<feature type="transmembrane region" description="Helical" evidence="8">
    <location>
        <begin position="365"/>
        <end position="383"/>
    </location>
</feature>
<dbReference type="GO" id="GO:0009103">
    <property type="term" value="P:lipopolysaccharide biosynthetic process"/>
    <property type="evidence" value="ECO:0007669"/>
    <property type="project" value="UniProtKB-ARBA"/>
</dbReference>
<name>A0A1F7UPM3_9BACT</name>
<feature type="transmembrane region" description="Helical" evidence="8">
    <location>
        <begin position="94"/>
        <end position="123"/>
    </location>
</feature>
<accession>A0A1F7UPM3</accession>
<keyword evidence="3" id="KW-0328">Glycosyltransferase</keyword>
<dbReference type="Proteomes" id="UP000176846">
    <property type="component" value="Unassembled WGS sequence"/>
</dbReference>
<feature type="transmembrane region" description="Helical" evidence="8">
    <location>
        <begin position="326"/>
        <end position="345"/>
    </location>
</feature>
<keyword evidence="6 8" id="KW-1133">Transmembrane helix</keyword>
<sequence>MMMAKRDKIILGIIAGAAFMAYSFFPWATTTREIIRFNSPDEAANYFFTTRIINAQPIAVPEPLNGLANNLIHPRSTRVVNGAIVPVSFIGLPIIYGIIGLAFGRAILSFLTPLFTVLALLAAYACWRRLFGSATALLATTLLAIHPAVWYYASRGFYHNALFFDFLIFTWWGYWRWRESKWPQGWLVFCLFALAAALFVRTSEALWVLPIVGAAIIIDRRELRPAHLFTALLTGGLLIIFWFWLAISVYGQVWPLGYQVANGQNIISSKLPLFIKTSLWVVVPFGFSLFNIASNFLRYVVVLFLPFWLLVVGGFLYNRDQKINRSYVLAAGWVTLWLAIYYGSWNISDTVGAGGITVGSSYVRYWLPLYAIWLPYAALALLAIQRYLKGLTGRIWLAVVILLLAGASFTQVFFDYPEGLTYVAERLQKYRRAIITTESVVAPSSVIIGDRADKVFSPERRVIISDGRPVFSIPPVLEAVVRLVEVVPVYFYTVEQPNLELRQKLQQWRFNLRSPIMLPDGAFLYRLIRL</sequence>
<feature type="transmembrane region" description="Helical" evidence="8">
    <location>
        <begin position="157"/>
        <end position="174"/>
    </location>
</feature>
<keyword evidence="4" id="KW-0808">Transferase</keyword>
<feature type="transmembrane region" description="Helical" evidence="8">
    <location>
        <begin position="130"/>
        <end position="151"/>
    </location>
</feature>
<comment type="subcellular location">
    <subcellularLocation>
        <location evidence="1">Cell membrane</location>
        <topology evidence="1">Multi-pass membrane protein</topology>
    </subcellularLocation>
</comment>
<dbReference type="PANTHER" id="PTHR33908">
    <property type="entry name" value="MANNOSYLTRANSFERASE YKCB-RELATED"/>
    <property type="match status" value="1"/>
</dbReference>
<dbReference type="PANTHER" id="PTHR33908:SF11">
    <property type="entry name" value="MEMBRANE PROTEIN"/>
    <property type="match status" value="1"/>
</dbReference>
<proteinExistence type="predicted"/>
<evidence type="ECO:0000256" key="7">
    <source>
        <dbReference type="ARBA" id="ARBA00023136"/>
    </source>
</evidence>
<evidence type="ECO:0000256" key="8">
    <source>
        <dbReference type="SAM" id="Phobius"/>
    </source>
</evidence>
<comment type="caution">
    <text evidence="10">The sequence shown here is derived from an EMBL/GenBank/DDBJ whole genome shotgun (WGS) entry which is preliminary data.</text>
</comment>
<evidence type="ECO:0000256" key="3">
    <source>
        <dbReference type="ARBA" id="ARBA00022676"/>
    </source>
</evidence>
<protein>
    <recommendedName>
        <fullName evidence="9">Glycosyltransferase RgtA/B/C/D-like domain-containing protein</fullName>
    </recommendedName>
</protein>
<feature type="domain" description="Glycosyltransferase RgtA/B/C/D-like" evidence="9">
    <location>
        <begin position="110"/>
        <end position="244"/>
    </location>
</feature>
<dbReference type="GO" id="GO:0005886">
    <property type="term" value="C:plasma membrane"/>
    <property type="evidence" value="ECO:0007669"/>
    <property type="project" value="UniProtKB-SubCell"/>
</dbReference>
<organism evidence="10 11">
    <name type="scientific">Candidatus Uhrbacteria bacterium RIFCSPLOWO2_01_FULL_47_25</name>
    <dbReference type="NCBI Taxonomy" id="1802402"/>
    <lineage>
        <taxon>Bacteria</taxon>
        <taxon>Candidatus Uhriibacteriota</taxon>
    </lineage>
</organism>
<evidence type="ECO:0000256" key="4">
    <source>
        <dbReference type="ARBA" id="ARBA00022679"/>
    </source>
</evidence>
<feature type="transmembrane region" description="Helical" evidence="8">
    <location>
        <begin position="296"/>
        <end position="317"/>
    </location>
</feature>
<evidence type="ECO:0000256" key="5">
    <source>
        <dbReference type="ARBA" id="ARBA00022692"/>
    </source>
</evidence>
<keyword evidence="2" id="KW-1003">Cell membrane</keyword>
<feature type="transmembrane region" description="Helical" evidence="8">
    <location>
        <begin position="229"/>
        <end position="250"/>
    </location>
</feature>
<evidence type="ECO:0000259" key="9">
    <source>
        <dbReference type="Pfam" id="PF13231"/>
    </source>
</evidence>
<feature type="transmembrane region" description="Helical" evidence="8">
    <location>
        <begin position="186"/>
        <end position="217"/>
    </location>
</feature>
<dbReference type="InterPro" id="IPR038731">
    <property type="entry name" value="RgtA/B/C-like"/>
</dbReference>
<dbReference type="InterPro" id="IPR050297">
    <property type="entry name" value="LipidA_mod_glycosyltrf_83"/>
</dbReference>
<evidence type="ECO:0000256" key="6">
    <source>
        <dbReference type="ARBA" id="ARBA00022989"/>
    </source>
</evidence>
<keyword evidence="7 8" id="KW-0472">Membrane</keyword>
<dbReference type="AlphaFoldDB" id="A0A1F7UPM3"/>